<organism evidence="2 3">
    <name type="scientific">Endozoicomonas gorgoniicola</name>
    <dbReference type="NCBI Taxonomy" id="1234144"/>
    <lineage>
        <taxon>Bacteria</taxon>
        <taxon>Pseudomonadati</taxon>
        <taxon>Pseudomonadota</taxon>
        <taxon>Gammaproteobacteria</taxon>
        <taxon>Oceanospirillales</taxon>
        <taxon>Endozoicomonadaceae</taxon>
        <taxon>Endozoicomonas</taxon>
    </lineage>
</organism>
<protein>
    <submittedName>
        <fullName evidence="2">YSC84-related protein</fullName>
    </submittedName>
</protein>
<feature type="domain" description="Ysc84 actin-binding" evidence="1">
    <location>
        <begin position="116"/>
        <end position="206"/>
    </location>
</feature>
<accession>A0ABT3N081</accession>
<proteinExistence type="predicted"/>
<evidence type="ECO:0000313" key="3">
    <source>
        <dbReference type="Proteomes" id="UP001209854"/>
    </source>
</evidence>
<dbReference type="InterPro" id="IPR007461">
    <property type="entry name" value="Ysc84_actin-binding"/>
</dbReference>
<name>A0ABT3N081_9GAMM</name>
<evidence type="ECO:0000313" key="2">
    <source>
        <dbReference type="EMBL" id="MCW7555032.1"/>
    </source>
</evidence>
<reference evidence="2 3" key="1">
    <citation type="submission" date="2022-10" db="EMBL/GenBank/DDBJ databases">
        <title>High-quality genome sequences of two octocoral-associated bacteria, Endozoicomonas euniceicola EF212 and Endozoicomonas gorgoniicola PS125.</title>
        <authorList>
            <person name="Chiou Y.-J."/>
            <person name="Chen Y.-H."/>
        </authorList>
    </citation>
    <scope>NUCLEOTIDE SEQUENCE [LARGE SCALE GENOMIC DNA]</scope>
    <source>
        <strain evidence="2 3">PS125</strain>
    </source>
</reference>
<dbReference type="Proteomes" id="UP001209854">
    <property type="component" value="Unassembled WGS sequence"/>
</dbReference>
<dbReference type="Pfam" id="PF04366">
    <property type="entry name" value="Ysc84"/>
    <property type="match status" value="1"/>
</dbReference>
<evidence type="ECO:0000259" key="1">
    <source>
        <dbReference type="Pfam" id="PF04366"/>
    </source>
</evidence>
<dbReference type="EMBL" id="JAPFCC010000001">
    <property type="protein sequence ID" value="MCW7555032.1"/>
    <property type="molecule type" value="Genomic_DNA"/>
</dbReference>
<keyword evidence="3" id="KW-1185">Reference proteome</keyword>
<gene>
    <name evidence="2" type="ORF">NX722_20880</name>
</gene>
<comment type="caution">
    <text evidence="2">The sequence shown here is derived from an EMBL/GenBank/DDBJ whole genome shotgun (WGS) entry which is preliminary data.</text>
</comment>
<dbReference type="RefSeq" id="WP_262564798.1">
    <property type="nucleotide sequence ID" value="NZ_JAPFCC010000001.1"/>
</dbReference>
<sequence length="206" mass="22300">MKLSFTEPFTERPHLSARSVLSQLTLLVLFSLFSGCSGIQGKSKAERQGYVNHMRSETLKMLYDYKPSASAQLSEAVGYAVFSNINSNLLLLSTGSGYGVVHDNESGEDTYMRMASAGIGIGLGIKDFRGIIVFDNRKALDSFIQNGWDFTGQADAAAKSGDKGGQLLSGTVNTDLGITVYQFTENGLVAQATLQGTKYWVDKNLN</sequence>